<dbReference type="Pfam" id="PF01765">
    <property type="entry name" value="RRF"/>
    <property type="match status" value="1"/>
</dbReference>
<evidence type="ECO:0000256" key="2">
    <source>
        <dbReference type="ARBA" id="ARBA00022917"/>
    </source>
</evidence>
<dbReference type="Proteomes" id="UP001498398">
    <property type="component" value="Unassembled WGS sequence"/>
</dbReference>
<evidence type="ECO:0000313" key="6">
    <source>
        <dbReference type="Proteomes" id="UP001498398"/>
    </source>
</evidence>
<dbReference type="PANTHER" id="PTHR20982">
    <property type="entry name" value="RIBOSOME RECYCLING FACTOR"/>
    <property type="match status" value="1"/>
</dbReference>
<dbReference type="EMBL" id="JBANRG010000032">
    <property type="protein sequence ID" value="KAK7451056.1"/>
    <property type="molecule type" value="Genomic_DNA"/>
</dbReference>
<accession>A0ABR1J9Q5</accession>
<comment type="caution">
    <text evidence="5">The sequence shown here is derived from an EMBL/GenBank/DDBJ whole genome shotgun (WGS) entry which is preliminary data.</text>
</comment>
<dbReference type="InterPro" id="IPR036191">
    <property type="entry name" value="RRF_sf"/>
</dbReference>
<proteinExistence type="inferred from homology"/>
<evidence type="ECO:0000256" key="1">
    <source>
        <dbReference type="ARBA" id="ARBA00005912"/>
    </source>
</evidence>
<gene>
    <name evidence="5" type="ORF">VKT23_012731</name>
</gene>
<dbReference type="PANTHER" id="PTHR20982:SF3">
    <property type="entry name" value="MITOCHONDRIAL RIBOSOME RECYCLING FACTOR PSEUDO 1"/>
    <property type="match status" value="1"/>
</dbReference>
<evidence type="ECO:0000313" key="5">
    <source>
        <dbReference type="EMBL" id="KAK7451056.1"/>
    </source>
</evidence>
<organism evidence="5 6">
    <name type="scientific">Marasmiellus scandens</name>
    <dbReference type="NCBI Taxonomy" id="2682957"/>
    <lineage>
        <taxon>Eukaryota</taxon>
        <taxon>Fungi</taxon>
        <taxon>Dikarya</taxon>
        <taxon>Basidiomycota</taxon>
        <taxon>Agaricomycotina</taxon>
        <taxon>Agaricomycetes</taxon>
        <taxon>Agaricomycetidae</taxon>
        <taxon>Agaricales</taxon>
        <taxon>Marasmiineae</taxon>
        <taxon>Omphalotaceae</taxon>
        <taxon>Marasmiellus</taxon>
    </lineage>
</organism>
<comment type="similarity">
    <text evidence="1">Belongs to the RRF family.</text>
</comment>
<keyword evidence="2" id="KW-0648">Protein biosynthesis</keyword>
<keyword evidence="6" id="KW-1185">Reference proteome</keyword>
<feature type="domain" description="Ribosome recycling factor" evidence="4">
    <location>
        <begin position="97"/>
        <end position="245"/>
    </location>
</feature>
<dbReference type="Gene3D" id="1.10.132.20">
    <property type="entry name" value="Ribosome-recycling factor"/>
    <property type="match status" value="1"/>
</dbReference>
<dbReference type="Gene3D" id="3.30.1360.40">
    <property type="match status" value="1"/>
</dbReference>
<dbReference type="InterPro" id="IPR023584">
    <property type="entry name" value="Ribosome_recyc_fac_dom"/>
</dbReference>
<comment type="function">
    <text evidence="3">Necessary for protein synthesis in mitochondria. Functions as a ribosome recycling factor in mitochondria.</text>
</comment>
<name>A0ABR1J9Q5_9AGAR</name>
<dbReference type="SUPFAM" id="SSF55194">
    <property type="entry name" value="Ribosome recycling factor, RRF"/>
    <property type="match status" value="1"/>
</dbReference>
<reference evidence="5 6" key="1">
    <citation type="submission" date="2024-01" db="EMBL/GenBank/DDBJ databases">
        <title>A draft genome for the cacao thread blight pathogen Marasmiellus scandens.</title>
        <authorList>
            <person name="Baruah I.K."/>
            <person name="Leung J."/>
            <person name="Bukari Y."/>
            <person name="Amoako-Attah I."/>
            <person name="Meinhardt L.W."/>
            <person name="Bailey B.A."/>
            <person name="Cohen S.P."/>
        </authorList>
    </citation>
    <scope>NUCLEOTIDE SEQUENCE [LARGE SCALE GENOMIC DNA]</scope>
    <source>
        <strain evidence="5 6">GH-19</strain>
    </source>
</reference>
<protein>
    <recommendedName>
        <fullName evidence="4">Ribosome recycling factor domain-containing protein</fullName>
    </recommendedName>
</protein>
<evidence type="ECO:0000259" key="4">
    <source>
        <dbReference type="Pfam" id="PF01765"/>
    </source>
</evidence>
<dbReference type="InterPro" id="IPR002661">
    <property type="entry name" value="Ribosome_recyc_fac"/>
</dbReference>
<sequence>MSLSILRQASTRTGIRVSSCLRACTIPSSPSPSPLLHRTQIQTRTYAKKAKPTANLIPGSQQPITDEAAREEYKKCEEKMKAAIDWFRKECASVETRASGRVTPALLAPVKVRLPDVDQHFRLEEVATVGVKDGSLLLVTVFEEGSLKHVERAIYEAKLPNITPQKHDNRTLKIPVPKPTVEARTALVTAAQRQAEDSRVQIRKHHQASLKRGKYEKHSIELEEFQKLTDRYIGEIDTILAQLKKSTGVSKK</sequence>
<evidence type="ECO:0000256" key="3">
    <source>
        <dbReference type="ARBA" id="ARBA00024909"/>
    </source>
</evidence>